<proteinExistence type="predicted"/>
<comment type="caution">
    <text evidence="6">The sequence shown here is derived from an EMBL/GenBank/DDBJ whole genome shotgun (WGS) entry which is preliminary data.</text>
</comment>
<organism evidence="6 7">
    <name type="scientific">Paraphoma chrysanthemicola</name>
    <dbReference type="NCBI Taxonomy" id="798071"/>
    <lineage>
        <taxon>Eukaryota</taxon>
        <taxon>Fungi</taxon>
        <taxon>Dikarya</taxon>
        <taxon>Ascomycota</taxon>
        <taxon>Pezizomycotina</taxon>
        <taxon>Dothideomycetes</taxon>
        <taxon>Pleosporomycetidae</taxon>
        <taxon>Pleosporales</taxon>
        <taxon>Pleosporineae</taxon>
        <taxon>Phaeosphaeriaceae</taxon>
        <taxon>Paraphoma</taxon>
    </lineage>
</organism>
<dbReference type="InterPro" id="IPR051089">
    <property type="entry name" value="prtT"/>
</dbReference>
<dbReference type="Proteomes" id="UP000813461">
    <property type="component" value="Unassembled WGS sequence"/>
</dbReference>
<gene>
    <name evidence="6" type="ORF">FB567DRAFT_324964</name>
</gene>
<dbReference type="EMBL" id="JAGMVJ010000007">
    <property type="protein sequence ID" value="KAH7089110.1"/>
    <property type="molecule type" value="Genomic_DNA"/>
</dbReference>
<comment type="subcellular location">
    <subcellularLocation>
        <location evidence="1">Nucleus</location>
    </subcellularLocation>
</comment>
<protein>
    <submittedName>
        <fullName evidence="6">Uncharacterized protein</fullName>
    </submittedName>
</protein>
<evidence type="ECO:0000256" key="4">
    <source>
        <dbReference type="ARBA" id="ARBA00023163"/>
    </source>
</evidence>
<reference evidence="6" key="1">
    <citation type="journal article" date="2021" name="Nat. Commun.">
        <title>Genetic determinants of endophytism in the Arabidopsis root mycobiome.</title>
        <authorList>
            <person name="Mesny F."/>
            <person name="Miyauchi S."/>
            <person name="Thiergart T."/>
            <person name="Pickel B."/>
            <person name="Atanasova L."/>
            <person name="Karlsson M."/>
            <person name="Huettel B."/>
            <person name="Barry K.W."/>
            <person name="Haridas S."/>
            <person name="Chen C."/>
            <person name="Bauer D."/>
            <person name="Andreopoulos W."/>
            <person name="Pangilinan J."/>
            <person name="LaButti K."/>
            <person name="Riley R."/>
            <person name="Lipzen A."/>
            <person name="Clum A."/>
            <person name="Drula E."/>
            <person name="Henrissat B."/>
            <person name="Kohler A."/>
            <person name="Grigoriev I.V."/>
            <person name="Martin F.M."/>
            <person name="Hacquard S."/>
        </authorList>
    </citation>
    <scope>NUCLEOTIDE SEQUENCE</scope>
    <source>
        <strain evidence="6">MPI-SDFR-AT-0120</strain>
    </source>
</reference>
<accession>A0A8K0W0U9</accession>
<dbReference type="GO" id="GO:0005634">
    <property type="term" value="C:nucleus"/>
    <property type="evidence" value="ECO:0007669"/>
    <property type="project" value="UniProtKB-SubCell"/>
</dbReference>
<name>A0A8K0W0U9_9PLEO</name>
<evidence type="ECO:0000256" key="1">
    <source>
        <dbReference type="ARBA" id="ARBA00004123"/>
    </source>
</evidence>
<dbReference type="PANTHER" id="PTHR31845:SF32">
    <property type="entry name" value="MISCELLANEOUS ZN(II)2CYS6 TRANSCRIPTION FACTOR (EUROFUNG)-RELATED"/>
    <property type="match status" value="1"/>
</dbReference>
<dbReference type="GO" id="GO:0000976">
    <property type="term" value="F:transcription cis-regulatory region binding"/>
    <property type="evidence" value="ECO:0007669"/>
    <property type="project" value="TreeGrafter"/>
</dbReference>
<dbReference type="GO" id="GO:0000981">
    <property type="term" value="F:DNA-binding transcription factor activity, RNA polymerase II-specific"/>
    <property type="evidence" value="ECO:0007669"/>
    <property type="project" value="TreeGrafter"/>
</dbReference>
<keyword evidence="7" id="KW-1185">Reference proteome</keyword>
<evidence type="ECO:0000313" key="7">
    <source>
        <dbReference type="Proteomes" id="UP000813461"/>
    </source>
</evidence>
<dbReference type="OrthoDB" id="1600564at2759"/>
<keyword evidence="4" id="KW-0804">Transcription</keyword>
<evidence type="ECO:0000256" key="3">
    <source>
        <dbReference type="ARBA" id="ARBA00023125"/>
    </source>
</evidence>
<dbReference type="AlphaFoldDB" id="A0A8K0W0U9"/>
<evidence type="ECO:0000256" key="2">
    <source>
        <dbReference type="ARBA" id="ARBA00023015"/>
    </source>
</evidence>
<sequence>MVAERPVLSQAIKTLCNKALSRQAVLSKKVREMIAMKMIVDGEKSLDLLLSILLCMAWSIYFTAGKQYLGMFSSLARSLVSDLRLDKPDNPSLCPSIAPTSAVKITRTLESRRALLACFALSTISISTTFKYDTMPWLSQLEEDCNELTTNAECDGDSVLVSIVRISRICLRALGLYRHLIDDPEQSRHVALHIGPLKSDLDKYRSAISPYQAQHTTVAAYLFSAEVVITELALLQPPNLTQTPSLTMDYKRSDYLMGCLAACRTCTEFFLSLDFLHISGSFNLLFGYCIKVIFQLATFQDPIWDTLIVRETVDLLDLVERCAIQAERANTTLKQQTGEDSVFSTAAKTLRDTAPQWKVPGSAVDMGNLAVVESWMGDGGLDMSMTDWTDNFWLHAPPLNL</sequence>
<evidence type="ECO:0000256" key="5">
    <source>
        <dbReference type="ARBA" id="ARBA00023242"/>
    </source>
</evidence>
<keyword evidence="5" id="KW-0539">Nucleus</keyword>
<evidence type="ECO:0000313" key="6">
    <source>
        <dbReference type="EMBL" id="KAH7089110.1"/>
    </source>
</evidence>
<dbReference type="PANTHER" id="PTHR31845">
    <property type="entry name" value="FINGER DOMAIN PROTEIN, PUTATIVE-RELATED"/>
    <property type="match status" value="1"/>
</dbReference>
<keyword evidence="2" id="KW-0805">Transcription regulation</keyword>
<keyword evidence="3" id="KW-0238">DNA-binding</keyword>